<sequence>MDMLTSAEQRMLEQRMQKRQVKEFMGVPPGVADTGTGLRRPRRALLHQLRRRLHLQGPLVARKRLHQPLRPQVDGHPAARQRPLPGAQRPAHPADAEQIDQHVMMNSNSLGNGERGASKPATDSPLSRRQEILPRGSH</sequence>
<comment type="caution">
    <text evidence="2">The sequence shown here is derived from an EMBL/GenBank/DDBJ whole genome shotgun (WGS) entry which is preliminary data.</text>
</comment>
<dbReference type="EMBL" id="NRSZ01000870">
    <property type="protein sequence ID" value="PNY24569.1"/>
    <property type="molecule type" value="Genomic_DNA"/>
</dbReference>
<proteinExistence type="predicted"/>
<protein>
    <submittedName>
        <fullName evidence="2">Mitochondrial import inner membrane translocase subunit TIM9</fullName>
    </submittedName>
</protein>
<dbReference type="STRING" id="45235.A0A2K3QAK3"/>
<accession>A0A2K3QAK3</accession>
<gene>
    <name evidence="2" type="ORF">TCAP_05493</name>
</gene>
<feature type="region of interest" description="Disordered" evidence="1">
    <location>
        <begin position="58"/>
        <end position="138"/>
    </location>
</feature>
<organism evidence="2 3">
    <name type="scientific">Tolypocladium capitatum</name>
    <dbReference type="NCBI Taxonomy" id="45235"/>
    <lineage>
        <taxon>Eukaryota</taxon>
        <taxon>Fungi</taxon>
        <taxon>Dikarya</taxon>
        <taxon>Ascomycota</taxon>
        <taxon>Pezizomycotina</taxon>
        <taxon>Sordariomycetes</taxon>
        <taxon>Hypocreomycetidae</taxon>
        <taxon>Hypocreales</taxon>
        <taxon>Ophiocordycipitaceae</taxon>
        <taxon>Tolypocladium</taxon>
    </lineage>
</organism>
<evidence type="ECO:0000313" key="3">
    <source>
        <dbReference type="Proteomes" id="UP000236621"/>
    </source>
</evidence>
<dbReference type="Proteomes" id="UP000236621">
    <property type="component" value="Unassembled WGS sequence"/>
</dbReference>
<keyword evidence="3" id="KW-1185">Reference proteome</keyword>
<dbReference type="AlphaFoldDB" id="A0A2K3QAK3"/>
<dbReference type="OrthoDB" id="1551503at2759"/>
<evidence type="ECO:0000313" key="2">
    <source>
        <dbReference type="EMBL" id="PNY24569.1"/>
    </source>
</evidence>
<reference evidence="2 3" key="1">
    <citation type="submission" date="2017-08" db="EMBL/GenBank/DDBJ databases">
        <title>Harnessing the power of phylogenomics to disentangle the directionality and signatures of interkingdom host jumping in the parasitic fungal genus Tolypocladium.</title>
        <authorList>
            <person name="Quandt C.A."/>
            <person name="Patterson W."/>
            <person name="Spatafora J.W."/>
        </authorList>
    </citation>
    <scope>NUCLEOTIDE SEQUENCE [LARGE SCALE GENOMIC DNA]</scope>
    <source>
        <strain evidence="2 3">CBS 113982</strain>
    </source>
</reference>
<name>A0A2K3QAK3_9HYPO</name>
<evidence type="ECO:0000256" key="1">
    <source>
        <dbReference type="SAM" id="MobiDB-lite"/>
    </source>
</evidence>